<dbReference type="AlphaFoldDB" id="A0A0M3HF29"/>
<organism evidence="2 3">
    <name type="scientific">Ascaris lumbricoides</name>
    <name type="common">Giant roundworm</name>
    <dbReference type="NCBI Taxonomy" id="6252"/>
    <lineage>
        <taxon>Eukaryota</taxon>
        <taxon>Metazoa</taxon>
        <taxon>Ecdysozoa</taxon>
        <taxon>Nematoda</taxon>
        <taxon>Chromadorea</taxon>
        <taxon>Rhabditida</taxon>
        <taxon>Spirurina</taxon>
        <taxon>Ascaridomorpha</taxon>
        <taxon>Ascaridoidea</taxon>
        <taxon>Ascarididae</taxon>
        <taxon>Ascaris</taxon>
    </lineage>
</organism>
<sequence length="677" mass="76188">MTDYWFEVLRRAEQSQKDAKIVVDASRLSRLRNSNFRGTFDESEGMFTVENDSILVQMDSLPESKLARPSLFSLIVLQSSRGHNPACLFKTWQILPSFSHRLFAALEITTAPAPPPSAASSYTDRPQSSISTKSSNTVSPARQSRPPSSHFSLGVKLLSESISNWISGLDNDGGDVLSTEADNGSQFVSECRQRRDHTVKLDFTLCLSVSRNNIPLIICPGSLIDDYATRLARHICLMAIADSMPSISYSAHLESYCRQLCSQIFDMLYAELKMCDERGRQQLLCSYCDQIASEILNWAYFEIRTSIHEGQPTQFTDVWQAFEEAVMEEGDWNESVLRFGSPFHQVSISFDCIQSLARMLQETDQQSRPHSATGVTVEEGYGGDARQYSSGNLHYALLDEEENSVSHDQEIWQKQEMQESAVHKVPSSPVEHDSENTEVLAKRKTEDLVSRFVDQLWRQIIIKVLSEIAEVHSQSRQSNIVAYTDVDFDDETDSDESQIENYTILREEDDDDIDTEDRLKEQMFTEIADAGSFFPRNARAGSGEVDKGVSKEGIPGGHLTYISLQDDENSSADKSKCPNQIYYQDETAQEKVRPTADTAISEKDLTDRYEDMSIKGMHRAEESIDKTAVVRSGRNEEEAIADMKREVEESPYSTSHGGMKRSVDEVEELGASHAEES</sequence>
<protein>
    <submittedName>
        <fullName evidence="3">PI3K/PI4K domain-containing protein</fullName>
    </submittedName>
</protein>
<accession>A0A0M3HF29</accession>
<evidence type="ECO:0000256" key="1">
    <source>
        <dbReference type="SAM" id="MobiDB-lite"/>
    </source>
</evidence>
<evidence type="ECO:0000313" key="2">
    <source>
        <dbReference type="Proteomes" id="UP000036681"/>
    </source>
</evidence>
<feature type="compositionally biased region" description="Polar residues" evidence="1">
    <location>
        <begin position="140"/>
        <end position="150"/>
    </location>
</feature>
<proteinExistence type="predicted"/>
<dbReference type="Proteomes" id="UP000036681">
    <property type="component" value="Unplaced"/>
</dbReference>
<feature type="region of interest" description="Disordered" evidence="1">
    <location>
        <begin position="113"/>
        <end position="150"/>
    </location>
</feature>
<feature type="compositionally biased region" description="Low complexity" evidence="1">
    <location>
        <begin position="128"/>
        <end position="139"/>
    </location>
</feature>
<feature type="compositionally biased region" description="Basic and acidic residues" evidence="1">
    <location>
        <begin position="633"/>
        <end position="648"/>
    </location>
</feature>
<reference evidence="3" key="1">
    <citation type="submission" date="2017-02" db="UniProtKB">
        <authorList>
            <consortium name="WormBaseParasite"/>
        </authorList>
    </citation>
    <scope>IDENTIFICATION</scope>
</reference>
<dbReference type="WBParaSite" id="ALUE_0000012401-mRNA-1">
    <property type="protein sequence ID" value="ALUE_0000012401-mRNA-1"/>
    <property type="gene ID" value="ALUE_0000012401"/>
</dbReference>
<evidence type="ECO:0000313" key="3">
    <source>
        <dbReference type="WBParaSite" id="ALUE_0000012401-mRNA-1"/>
    </source>
</evidence>
<feature type="region of interest" description="Disordered" evidence="1">
    <location>
        <begin position="625"/>
        <end position="677"/>
    </location>
</feature>
<name>A0A0M3HF29_ASCLU</name>
<feature type="region of interest" description="Disordered" evidence="1">
    <location>
        <begin position="535"/>
        <end position="554"/>
    </location>
</feature>
<keyword evidence="2" id="KW-1185">Reference proteome</keyword>